<keyword evidence="4" id="KW-1185">Reference proteome</keyword>
<dbReference type="OrthoDB" id="17560at2759"/>
<accession>A0A7I8WYL5</accession>
<evidence type="ECO:0000256" key="1">
    <source>
        <dbReference type="SAM" id="SignalP"/>
    </source>
</evidence>
<protein>
    <submittedName>
        <fullName evidence="3">(pine wood nematode) hypothetical protein</fullName>
    </submittedName>
</protein>
<evidence type="ECO:0000313" key="4">
    <source>
        <dbReference type="Proteomes" id="UP000659654"/>
    </source>
</evidence>
<proteinExistence type="predicted"/>
<dbReference type="AlphaFoldDB" id="A0A7I8WYL5"/>
<dbReference type="SUPFAM" id="SSF53474">
    <property type="entry name" value="alpha/beta-Hydrolases"/>
    <property type="match status" value="1"/>
</dbReference>
<dbReference type="InterPro" id="IPR050261">
    <property type="entry name" value="FrsA_esterase"/>
</dbReference>
<name>A0A7I8WYL5_BURXY</name>
<sequence>MFLLSFLFIIFLAAPAFCCSKMTVKSETVEYKERDTVLEGHLYQPETVTTKHPAILVYPAFWGPSPHEKKVAHELAELGFIALVADVYGKGVRPQSREDAFKALGPYFADREGLLKPRILAAYNYITGLPNVDKGKVGAIGYCFGGTCVLDLARYNVNIVAGVSFHGGLKPIKEGEDHSKLPLINTSLLICHGDADEHVNPTVPAFLEELRARKADFQFINYAKALHGFTMEKEPAGPPNVGYDEKADRRSKLAMLTFFNEIFGIPNKDYFLNL</sequence>
<reference evidence="3" key="1">
    <citation type="submission" date="2020-09" db="EMBL/GenBank/DDBJ databases">
        <authorList>
            <person name="Kikuchi T."/>
        </authorList>
    </citation>
    <scope>NUCLEOTIDE SEQUENCE</scope>
    <source>
        <strain evidence="3">Ka4C1</strain>
    </source>
</reference>
<organism evidence="3 4">
    <name type="scientific">Bursaphelenchus xylophilus</name>
    <name type="common">Pinewood nematode worm</name>
    <name type="synonym">Aphelenchoides xylophilus</name>
    <dbReference type="NCBI Taxonomy" id="6326"/>
    <lineage>
        <taxon>Eukaryota</taxon>
        <taxon>Metazoa</taxon>
        <taxon>Ecdysozoa</taxon>
        <taxon>Nematoda</taxon>
        <taxon>Chromadorea</taxon>
        <taxon>Rhabditida</taxon>
        <taxon>Tylenchina</taxon>
        <taxon>Tylenchomorpha</taxon>
        <taxon>Aphelenchoidea</taxon>
        <taxon>Aphelenchoididae</taxon>
        <taxon>Bursaphelenchus</taxon>
    </lineage>
</organism>
<keyword evidence="1" id="KW-0732">Signal</keyword>
<dbReference type="PANTHER" id="PTHR22946">
    <property type="entry name" value="DIENELACTONE HYDROLASE DOMAIN-CONTAINING PROTEIN-RELATED"/>
    <property type="match status" value="1"/>
</dbReference>
<dbReference type="PANTHER" id="PTHR22946:SF0">
    <property type="entry name" value="DIENELACTONE HYDROLASE DOMAIN-CONTAINING PROTEIN"/>
    <property type="match status" value="1"/>
</dbReference>
<dbReference type="EMBL" id="CAJFCV020000002">
    <property type="protein sequence ID" value="CAG9101542.1"/>
    <property type="molecule type" value="Genomic_DNA"/>
</dbReference>
<dbReference type="SMR" id="A0A7I8WYL5"/>
<comment type="caution">
    <text evidence="3">The sequence shown here is derived from an EMBL/GenBank/DDBJ whole genome shotgun (WGS) entry which is preliminary data.</text>
</comment>
<feature type="signal peptide" evidence="1">
    <location>
        <begin position="1"/>
        <end position="18"/>
    </location>
</feature>
<gene>
    <name evidence="3" type="ORF">BXYJ_LOCUS5162</name>
</gene>
<evidence type="ECO:0000259" key="2">
    <source>
        <dbReference type="Pfam" id="PF01738"/>
    </source>
</evidence>
<evidence type="ECO:0000313" key="3">
    <source>
        <dbReference type="EMBL" id="CAD5217692.1"/>
    </source>
</evidence>
<dbReference type="InterPro" id="IPR029058">
    <property type="entry name" value="AB_hydrolase_fold"/>
</dbReference>
<dbReference type="Proteomes" id="UP000659654">
    <property type="component" value="Unassembled WGS sequence"/>
</dbReference>
<feature type="domain" description="Dienelactone hydrolase" evidence="2">
    <location>
        <begin position="39"/>
        <end position="262"/>
    </location>
</feature>
<dbReference type="InterPro" id="IPR002925">
    <property type="entry name" value="Dienelactn_hydro"/>
</dbReference>
<dbReference type="Pfam" id="PF01738">
    <property type="entry name" value="DLH"/>
    <property type="match status" value="1"/>
</dbReference>
<dbReference type="GO" id="GO:0016787">
    <property type="term" value="F:hydrolase activity"/>
    <property type="evidence" value="ECO:0007669"/>
    <property type="project" value="InterPro"/>
</dbReference>
<feature type="chain" id="PRO_5035412505" evidence="1">
    <location>
        <begin position="19"/>
        <end position="274"/>
    </location>
</feature>
<dbReference type="EMBL" id="CAJFDI010000002">
    <property type="protein sequence ID" value="CAD5217692.1"/>
    <property type="molecule type" value="Genomic_DNA"/>
</dbReference>
<dbReference type="Proteomes" id="UP000582659">
    <property type="component" value="Unassembled WGS sequence"/>
</dbReference>
<dbReference type="Gene3D" id="3.40.50.1820">
    <property type="entry name" value="alpha/beta hydrolase"/>
    <property type="match status" value="1"/>
</dbReference>